<accession>A0AA49JAJ5</accession>
<sequence>MSEKYKFHNSSACKIVLGEADYKYSSAKEYAGIRKGFLDLELVI</sequence>
<organism evidence="1 2">
    <name type="scientific">Marivirga arenosa</name>
    <dbReference type="NCBI Taxonomy" id="3059076"/>
    <lineage>
        <taxon>Bacteria</taxon>
        <taxon>Pseudomonadati</taxon>
        <taxon>Bacteroidota</taxon>
        <taxon>Cytophagia</taxon>
        <taxon>Cytophagales</taxon>
        <taxon>Marivirgaceae</taxon>
        <taxon>Marivirga</taxon>
    </lineage>
</organism>
<dbReference type="AlphaFoldDB" id="A0AA49JAJ5"/>
<evidence type="ECO:0000313" key="2">
    <source>
        <dbReference type="Proteomes" id="UP001244443"/>
    </source>
</evidence>
<proteinExistence type="predicted"/>
<name>A0AA49JAJ5_9BACT</name>
<evidence type="ECO:0000313" key="1">
    <source>
        <dbReference type="EMBL" id="WKK87148.1"/>
    </source>
</evidence>
<dbReference type="Proteomes" id="UP001244443">
    <property type="component" value="Chromosome"/>
</dbReference>
<protein>
    <submittedName>
        <fullName evidence="1">Uncharacterized protein</fullName>
    </submittedName>
</protein>
<reference evidence="1" key="1">
    <citation type="submission" date="2023-08" db="EMBL/GenBank/DDBJ databases">
        <title>Comparative genomics and taxonomic characterization of three novel marine species of genus Marivirga.</title>
        <authorList>
            <person name="Muhammad N."/>
            <person name="Kim S.-G."/>
        </authorList>
    </citation>
    <scope>NUCLEOTIDE SEQUENCE [LARGE SCALE GENOMIC DNA]</scope>
    <source>
        <strain evidence="1">ABR2-2</strain>
    </source>
</reference>
<dbReference type="EMBL" id="CP129970">
    <property type="protein sequence ID" value="WKK87148.1"/>
    <property type="molecule type" value="Genomic_DNA"/>
</dbReference>
<gene>
    <name evidence="1" type="ORF">QYS48_10235</name>
</gene>
<keyword evidence="2" id="KW-1185">Reference proteome</keyword>
<dbReference type="RefSeq" id="WP_302103529.1">
    <property type="nucleotide sequence ID" value="NZ_CP129970.2"/>
</dbReference>